<evidence type="ECO:0000256" key="1">
    <source>
        <dbReference type="ARBA" id="ARBA00004651"/>
    </source>
</evidence>
<dbReference type="Pfam" id="PF00528">
    <property type="entry name" value="BPD_transp_1"/>
    <property type="match status" value="1"/>
</dbReference>
<evidence type="ECO:0000256" key="2">
    <source>
        <dbReference type="ARBA" id="ARBA00022448"/>
    </source>
</evidence>
<feature type="transmembrane region" description="Helical" evidence="7">
    <location>
        <begin position="136"/>
        <end position="161"/>
    </location>
</feature>
<dbReference type="STRING" id="1499966.U14_03584"/>
<dbReference type="PANTHER" id="PTHR43163:SF6">
    <property type="entry name" value="DIPEPTIDE TRANSPORT SYSTEM PERMEASE PROTEIN DPPB-RELATED"/>
    <property type="match status" value="1"/>
</dbReference>
<keyword evidence="3" id="KW-1003">Cell membrane</keyword>
<feature type="transmembrane region" description="Helical" evidence="7">
    <location>
        <begin position="204"/>
        <end position="222"/>
    </location>
</feature>
<dbReference type="PROSITE" id="PS50928">
    <property type="entry name" value="ABC_TM1"/>
    <property type="match status" value="1"/>
</dbReference>
<dbReference type="InterPro" id="IPR000515">
    <property type="entry name" value="MetI-like"/>
</dbReference>
<dbReference type="GO" id="GO:0071916">
    <property type="term" value="F:dipeptide transmembrane transporter activity"/>
    <property type="evidence" value="ECO:0007669"/>
    <property type="project" value="TreeGrafter"/>
</dbReference>
<proteinExistence type="inferred from homology"/>
<keyword evidence="4 7" id="KW-0812">Transmembrane</keyword>
<evidence type="ECO:0000256" key="3">
    <source>
        <dbReference type="ARBA" id="ARBA00022475"/>
    </source>
</evidence>
<gene>
    <name evidence="9" type="ORF">U14_03584</name>
</gene>
<dbReference type="Pfam" id="PF19300">
    <property type="entry name" value="BPD_transp_1_N"/>
    <property type="match status" value="1"/>
</dbReference>
<evidence type="ECO:0000313" key="9">
    <source>
        <dbReference type="EMBL" id="GAK52333.1"/>
    </source>
</evidence>
<keyword evidence="10" id="KW-1185">Reference proteome</keyword>
<feature type="transmembrane region" description="Helical" evidence="7">
    <location>
        <begin position="304"/>
        <end position="329"/>
    </location>
</feature>
<evidence type="ECO:0000313" key="10">
    <source>
        <dbReference type="Proteomes" id="UP000030700"/>
    </source>
</evidence>
<dbReference type="AlphaFoldDB" id="A0A081BPL7"/>
<comment type="subcellular location">
    <subcellularLocation>
        <location evidence="1 7">Cell membrane</location>
        <topology evidence="1 7">Multi-pass membrane protein</topology>
    </subcellularLocation>
</comment>
<feature type="domain" description="ABC transmembrane type-1" evidence="8">
    <location>
        <begin position="97"/>
        <end position="327"/>
    </location>
</feature>
<name>A0A081BPL7_9BACT</name>
<feature type="transmembrane region" description="Helical" evidence="7">
    <location>
        <begin position="103"/>
        <end position="124"/>
    </location>
</feature>
<reference evidence="9" key="1">
    <citation type="journal article" date="2015" name="PeerJ">
        <title>First genomic representation of candidate bacterial phylum KSB3 points to enhanced environmental sensing as a trigger of wastewater bulking.</title>
        <authorList>
            <person name="Sekiguchi Y."/>
            <person name="Ohashi A."/>
            <person name="Parks D.H."/>
            <person name="Yamauchi T."/>
            <person name="Tyson G.W."/>
            <person name="Hugenholtz P."/>
        </authorList>
    </citation>
    <scope>NUCLEOTIDE SEQUENCE [LARGE SCALE GENOMIC DNA]</scope>
</reference>
<keyword evidence="6 7" id="KW-0472">Membrane</keyword>
<feature type="transmembrane region" description="Helical" evidence="7">
    <location>
        <begin position="258"/>
        <end position="284"/>
    </location>
</feature>
<evidence type="ECO:0000256" key="4">
    <source>
        <dbReference type="ARBA" id="ARBA00022692"/>
    </source>
</evidence>
<dbReference type="PANTHER" id="PTHR43163">
    <property type="entry name" value="DIPEPTIDE TRANSPORT SYSTEM PERMEASE PROTEIN DPPB-RELATED"/>
    <property type="match status" value="1"/>
</dbReference>
<evidence type="ECO:0000256" key="6">
    <source>
        <dbReference type="ARBA" id="ARBA00023136"/>
    </source>
</evidence>
<organism evidence="9">
    <name type="scientific">Candidatus Moduliflexus flocculans</name>
    <dbReference type="NCBI Taxonomy" id="1499966"/>
    <lineage>
        <taxon>Bacteria</taxon>
        <taxon>Candidatus Moduliflexota</taxon>
        <taxon>Candidatus Moduliflexia</taxon>
        <taxon>Candidatus Moduliflexales</taxon>
        <taxon>Candidatus Moduliflexaceae</taxon>
    </lineage>
</organism>
<dbReference type="EMBL" id="DF820458">
    <property type="protein sequence ID" value="GAK52333.1"/>
    <property type="molecule type" value="Genomic_DNA"/>
</dbReference>
<evidence type="ECO:0000256" key="5">
    <source>
        <dbReference type="ARBA" id="ARBA00022989"/>
    </source>
</evidence>
<dbReference type="InterPro" id="IPR045621">
    <property type="entry name" value="BPD_transp_1_N"/>
</dbReference>
<evidence type="ECO:0000259" key="8">
    <source>
        <dbReference type="PROSITE" id="PS50928"/>
    </source>
</evidence>
<dbReference type="GO" id="GO:0005886">
    <property type="term" value="C:plasma membrane"/>
    <property type="evidence" value="ECO:0007669"/>
    <property type="project" value="UniProtKB-SubCell"/>
</dbReference>
<keyword evidence="5 7" id="KW-1133">Transmembrane helix</keyword>
<dbReference type="Gene3D" id="1.10.3720.10">
    <property type="entry name" value="MetI-like"/>
    <property type="match status" value="1"/>
</dbReference>
<dbReference type="Proteomes" id="UP000030700">
    <property type="component" value="Unassembled WGS sequence"/>
</dbReference>
<dbReference type="CDD" id="cd06261">
    <property type="entry name" value="TM_PBP2"/>
    <property type="match status" value="1"/>
</dbReference>
<protein>
    <submittedName>
        <fullName evidence="9">Binding-protein-dependent transport systems inner membrane component</fullName>
    </submittedName>
</protein>
<accession>A0A081BPL7</accession>
<evidence type="ECO:0000256" key="7">
    <source>
        <dbReference type="RuleBase" id="RU363032"/>
    </source>
</evidence>
<dbReference type="HOGENOM" id="CLU_036879_0_0_0"/>
<dbReference type="SUPFAM" id="SSF161098">
    <property type="entry name" value="MetI-like"/>
    <property type="match status" value="1"/>
</dbReference>
<comment type="similarity">
    <text evidence="7">Belongs to the binding-protein-dependent transport system permease family.</text>
</comment>
<feature type="transmembrane region" description="Helical" evidence="7">
    <location>
        <begin position="12"/>
        <end position="32"/>
    </location>
</feature>
<keyword evidence="2 7" id="KW-0813">Transport</keyword>
<dbReference type="InterPro" id="IPR035906">
    <property type="entry name" value="MetI-like_sf"/>
</dbReference>
<sequence length="337" mass="37017">MNLIIYLPHRLVIAFLTLIGVMIGTFLFLHVIPSDPAAIIAGQNAPEEILEATRQKFGLNAPLPAQFWRYAMRLASGDLGVSLRTGQPIFTELRRCLPATIELATAACAVALCLGIPLGIIAAVKQDTFWDHLIRFFSLAGLSVPTFFFGMGALFLFYYLLDLLPAPGRISLTLSPQTPITGLLLLDSLLYQDAAVFWDALRHLLLPAATLGYLSAAPLIRLTRASMLATLRQEYLRTARVKGLSEYKVICKHALKNALLPILTVSGLMYGALLEGSVITETIFQWNGLGRYIVSAMLESDIQAVLGGVLIVTLMYAFINLMVDLLYCVCNPLIRYV</sequence>